<feature type="chain" id="PRO_5045563216" evidence="2">
    <location>
        <begin position="24"/>
        <end position="123"/>
    </location>
</feature>
<protein>
    <submittedName>
        <fullName evidence="3">Uncharacterized protein</fullName>
    </submittedName>
</protein>
<evidence type="ECO:0000313" key="4">
    <source>
        <dbReference type="Proteomes" id="UP001317191"/>
    </source>
</evidence>
<dbReference type="EMBL" id="JAMLJM010000009">
    <property type="protein sequence ID" value="MCL9809845.1"/>
    <property type="molecule type" value="Genomic_DNA"/>
</dbReference>
<feature type="region of interest" description="Disordered" evidence="1">
    <location>
        <begin position="29"/>
        <end position="59"/>
    </location>
</feature>
<dbReference type="Proteomes" id="UP001317191">
    <property type="component" value="Unassembled WGS sequence"/>
</dbReference>
<dbReference type="RefSeq" id="WP_250593239.1">
    <property type="nucleotide sequence ID" value="NZ_JAMLJM010000009.1"/>
</dbReference>
<comment type="caution">
    <text evidence="3">The sequence shown here is derived from an EMBL/GenBank/DDBJ whole genome shotgun (WGS) entry which is preliminary data.</text>
</comment>
<evidence type="ECO:0000256" key="1">
    <source>
        <dbReference type="SAM" id="MobiDB-lite"/>
    </source>
</evidence>
<sequence>MKKFHLVLIFVLGIFLMPSEAFACGKENTKKEKSCCSKEKSETKTEKKSCCDKDDHSEKGCSGKCGNSNCTSTSSAHFSVITFNEIEIKSNLCVVSDKKQNFFHNEVNISSGFCSLWLIPKIS</sequence>
<keyword evidence="4" id="KW-1185">Reference proteome</keyword>
<organism evidence="3 4">
    <name type="scientific">Flavobacterium luminosum</name>
    <dbReference type="NCBI Taxonomy" id="2949086"/>
    <lineage>
        <taxon>Bacteria</taxon>
        <taxon>Pseudomonadati</taxon>
        <taxon>Bacteroidota</taxon>
        <taxon>Flavobacteriia</taxon>
        <taxon>Flavobacteriales</taxon>
        <taxon>Flavobacteriaceae</taxon>
        <taxon>Flavobacterium</taxon>
    </lineage>
</organism>
<proteinExistence type="predicted"/>
<accession>A0ABT0TR23</accession>
<gene>
    <name evidence="3" type="ORF">NAT50_10800</name>
</gene>
<reference evidence="3 4" key="1">
    <citation type="submission" date="2022-05" db="EMBL/GenBank/DDBJ databases">
        <title>Flavobacterium sp., isolated from activated sludge.</title>
        <authorList>
            <person name="Ran Q."/>
        </authorList>
    </citation>
    <scope>NUCLEOTIDE SEQUENCE [LARGE SCALE GENOMIC DNA]</scope>
    <source>
        <strain evidence="3 4">HXWNR70</strain>
    </source>
</reference>
<keyword evidence="2" id="KW-0732">Signal</keyword>
<name>A0ABT0TR23_9FLAO</name>
<feature type="signal peptide" evidence="2">
    <location>
        <begin position="1"/>
        <end position="23"/>
    </location>
</feature>
<evidence type="ECO:0000256" key="2">
    <source>
        <dbReference type="SAM" id="SignalP"/>
    </source>
</evidence>
<evidence type="ECO:0000313" key="3">
    <source>
        <dbReference type="EMBL" id="MCL9809845.1"/>
    </source>
</evidence>